<name>A0A6M3JNR4_9ZZZZ</name>
<protein>
    <submittedName>
        <fullName evidence="1">Uncharacterized protein</fullName>
    </submittedName>
</protein>
<dbReference type="EMBL" id="MT141880">
    <property type="protein sequence ID" value="QJA71536.1"/>
    <property type="molecule type" value="Genomic_DNA"/>
</dbReference>
<reference evidence="1" key="1">
    <citation type="submission" date="2020-03" db="EMBL/GenBank/DDBJ databases">
        <title>The deep terrestrial virosphere.</title>
        <authorList>
            <person name="Holmfeldt K."/>
            <person name="Nilsson E."/>
            <person name="Simone D."/>
            <person name="Lopez-Fernandez M."/>
            <person name="Wu X."/>
            <person name="de Brujin I."/>
            <person name="Lundin D."/>
            <person name="Andersson A."/>
            <person name="Bertilsson S."/>
            <person name="Dopson M."/>
        </authorList>
    </citation>
    <scope>NUCLEOTIDE SEQUENCE</scope>
    <source>
        <strain evidence="1">MM415A03146</strain>
    </source>
</reference>
<accession>A0A6M3JNR4</accession>
<proteinExistence type="predicted"/>
<gene>
    <name evidence="1" type="ORF">MM415A03146_0003</name>
</gene>
<dbReference type="AlphaFoldDB" id="A0A6M3JNR4"/>
<evidence type="ECO:0000313" key="1">
    <source>
        <dbReference type="EMBL" id="QJA71536.1"/>
    </source>
</evidence>
<sequence>MELKFEKDEVLAILIEYVKLLGGWMHDKDVSGIESYGDYKVCIRKKIEDRLSEHLSEL</sequence>
<organism evidence="1">
    <name type="scientific">viral metagenome</name>
    <dbReference type="NCBI Taxonomy" id="1070528"/>
    <lineage>
        <taxon>unclassified sequences</taxon>
        <taxon>metagenomes</taxon>
        <taxon>organismal metagenomes</taxon>
    </lineage>
</organism>